<dbReference type="InterPro" id="IPR016039">
    <property type="entry name" value="Thiolase-like"/>
</dbReference>
<dbReference type="Gene3D" id="3.40.47.10">
    <property type="match status" value="1"/>
</dbReference>
<name>A0A0H2TYL9_MAGP6</name>
<dbReference type="Pfam" id="PF00109">
    <property type="entry name" value="ketoacyl-synt"/>
    <property type="match status" value="1"/>
</dbReference>
<dbReference type="InterPro" id="IPR014031">
    <property type="entry name" value="Ketoacyl_synth_C"/>
</dbReference>
<evidence type="ECO:0000313" key="6">
    <source>
        <dbReference type="EMBL" id="KLU89210.1"/>
    </source>
</evidence>
<dbReference type="InterPro" id="IPR014030">
    <property type="entry name" value="Ketoacyl_synth_N"/>
</dbReference>
<dbReference type="PROSITE" id="PS52004">
    <property type="entry name" value="KS3_2"/>
    <property type="match status" value="1"/>
</dbReference>
<evidence type="ECO:0000256" key="3">
    <source>
        <dbReference type="ARBA" id="ARBA00022679"/>
    </source>
</evidence>
<keyword evidence="3" id="KW-0808">Transferase</keyword>
<dbReference type="InterPro" id="IPR032821">
    <property type="entry name" value="PKS_assoc"/>
</dbReference>
<organism evidence="6">
    <name type="scientific">Magnaporthiopsis poae (strain ATCC 64411 / 73-15)</name>
    <name type="common">Kentucky bluegrass fungus</name>
    <name type="synonym">Magnaporthe poae</name>
    <dbReference type="NCBI Taxonomy" id="644358"/>
    <lineage>
        <taxon>Eukaryota</taxon>
        <taxon>Fungi</taxon>
        <taxon>Dikarya</taxon>
        <taxon>Ascomycota</taxon>
        <taxon>Pezizomycotina</taxon>
        <taxon>Sordariomycetes</taxon>
        <taxon>Sordariomycetidae</taxon>
        <taxon>Magnaporthales</taxon>
        <taxon>Magnaporthaceae</taxon>
        <taxon>Magnaporthiopsis</taxon>
    </lineage>
</organism>
<dbReference type="AlphaFoldDB" id="A0A0H2TYL9"/>
<dbReference type="VEuPathDB" id="FungiDB:MAPG_08184"/>
<keyword evidence="2" id="KW-0597">Phosphoprotein</keyword>
<evidence type="ECO:0000256" key="2">
    <source>
        <dbReference type="ARBA" id="ARBA00022553"/>
    </source>
</evidence>
<evidence type="ECO:0000256" key="1">
    <source>
        <dbReference type="ARBA" id="ARBA00022450"/>
    </source>
</evidence>
<dbReference type="InterPro" id="IPR050091">
    <property type="entry name" value="PKS_NRPS_Biosynth_Enz"/>
</dbReference>
<evidence type="ECO:0000256" key="4">
    <source>
        <dbReference type="SAM" id="MobiDB-lite"/>
    </source>
</evidence>
<keyword evidence="1" id="KW-0596">Phosphopantetheine</keyword>
<dbReference type="SMART" id="SM00825">
    <property type="entry name" value="PKS_KS"/>
    <property type="match status" value="1"/>
</dbReference>
<reference evidence="6" key="2">
    <citation type="submission" date="2011-03" db="EMBL/GenBank/DDBJ databases">
        <title>Annotation of Magnaporthe poae ATCC 64411.</title>
        <authorList>
            <person name="Ma L.-J."/>
            <person name="Dead R."/>
            <person name="Young S.K."/>
            <person name="Zeng Q."/>
            <person name="Gargeya S."/>
            <person name="Fitzgerald M."/>
            <person name="Haas B."/>
            <person name="Abouelleil A."/>
            <person name="Alvarado L."/>
            <person name="Arachchi H.M."/>
            <person name="Berlin A."/>
            <person name="Brown A."/>
            <person name="Chapman S.B."/>
            <person name="Chen Z."/>
            <person name="Dunbar C."/>
            <person name="Freedman E."/>
            <person name="Gearin G."/>
            <person name="Gellesch M."/>
            <person name="Goldberg J."/>
            <person name="Griggs A."/>
            <person name="Gujja S."/>
            <person name="Heiman D."/>
            <person name="Howarth C."/>
            <person name="Larson L."/>
            <person name="Lui A."/>
            <person name="MacDonald P.J.P."/>
            <person name="Mehta T."/>
            <person name="Montmayeur A."/>
            <person name="Murphy C."/>
            <person name="Neiman D."/>
            <person name="Pearson M."/>
            <person name="Priest M."/>
            <person name="Roberts A."/>
            <person name="Saif S."/>
            <person name="Shea T."/>
            <person name="Shenoy N."/>
            <person name="Sisk P."/>
            <person name="Stolte C."/>
            <person name="Sykes S."/>
            <person name="Yandava C."/>
            <person name="Wortman J."/>
            <person name="Nusbaum C."/>
            <person name="Birren B."/>
        </authorList>
    </citation>
    <scope>NUCLEOTIDE SEQUENCE</scope>
    <source>
        <strain evidence="6">ATCC 64411</strain>
    </source>
</reference>
<sequence length="539" mass="56560">MAPFLDANENVGSGPYGPPSSSSRDSSGVGTAMTSDTDGPELDSPAPQGPEPIAIIGMGCRLPGGASTPSKLWDLLEAGKSAQGRLPRDRYNMDAFYHPNSDRPGSMNTSGGYFIQESVRGFDNSMFGINNLEAMYMDPQQRKLLEVTFEAFEAAGLSLDAVSGANVGCYVGNFVTDFITMQLKDAEYTHRYTATGSGTTILANRISHVFNLKGPSFVIDTACSSSLYCLHAACSALWQGECDSAVVAGANLIQSPEQQLATMKAGVLSGTSTCHTFDASADGYGRADGIGVLLVKRLSDAIRDGDPVRSVIRSSAVNSNGKTNGITLPSADGQEAVIRKAYELAGLGYGETDYVECHGTGTAVGDPIEVEALSRVFRRPPGSPLLIGSIKTNLGHSEAASGISSLIKVAMALEKGRIPPTIGIKSLNPKLKLDEWNMRIVTENTDWPDVNKRPAGQGRVLRRAGVNSFGYGGANAHCILESPDTHIPRGYRERGAARLATGATRTALLLPVSSNGASSLQEKAAGIANYVAAKAGDGG</sequence>
<dbReference type="Pfam" id="PF16197">
    <property type="entry name" value="KAsynt_C_assoc"/>
    <property type="match status" value="1"/>
</dbReference>
<dbReference type="GO" id="GO:0044550">
    <property type="term" value="P:secondary metabolite biosynthetic process"/>
    <property type="evidence" value="ECO:0007669"/>
    <property type="project" value="TreeGrafter"/>
</dbReference>
<dbReference type="Pfam" id="PF02801">
    <property type="entry name" value="Ketoacyl-synt_C"/>
    <property type="match status" value="1"/>
</dbReference>
<dbReference type="GO" id="GO:0004312">
    <property type="term" value="F:fatty acid synthase activity"/>
    <property type="evidence" value="ECO:0007669"/>
    <property type="project" value="TreeGrafter"/>
</dbReference>
<protein>
    <recommendedName>
        <fullName evidence="5">Ketosynthase family 3 (KS3) domain-containing protein</fullName>
    </recommendedName>
</protein>
<proteinExistence type="predicted"/>
<dbReference type="GO" id="GO:0006633">
    <property type="term" value="P:fatty acid biosynthetic process"/>
    <property type="evidence" value="ECO:0007669"/>
    <property type="project" value="InterPro"/>
</dbReference>
<dbReference type="InterPro" id="IPR018201">
    <property type="entry name" value="Ketoacyl_synth_AS"/>
</dbReference>
<feature type="region of interest" description="Disordered" evidence="4">
    <location>
        <begin position="1"/>
        <end position="60"/>
    </location>
</feature>
<accession>A0A0H2TYL9</accession>
<dbReference type="OrthoDB" id="329835at2759"/>
<dbReference type="InterPro" id="IPR020841">
    <property type="entry name" value="PKS_Beta-ketoAc_synthase_dom"/>
</dbReference>
<gene>
    <name evidence="6" type="ORF">MAPG_08184</name>
</gene>
<feature type="domain" description="Ketosynthase family 3 (KS3)" evidence="5">
    <location>
        <begin position="50"/>
        <end position="482"/>
    </location>
</feature>
<reference evidence="6" key="1">
    <citation type="submission" date="2010-05" db="EMBL/GenBank/DDBJ databases">
        <title>The Genome Sequence of Magnaporthe poae strain ATCC 64411.</title>
        <authorList>
            <consortium name="The Broad Institute Genome Sequencing Platform"/>
            <consortium name="Broad Institute Genome Sequencing Center for Infectious Disease"/>
            <person name="Ma L.-J."/>
            <person name="Dead R."/>
            <person name="Young S."/>
            <person name="Zeng Q."/>
            <person name="Koehrsen M."/>
            <person name="Alvarado L."/>
            <person name="Berlin A."/>
            <person name="Chapman S.B."/>
            <person name="Chen Z."/>
            <person name="Freedman E."/>
            <person name="Gellesch M."/>
            <person name="Goldberg J."/>
            <person name="Griggs A."/>
            <person name="Gujja S."/>
            <person name="Heilman E.R."/>
            <person name="Heiman D."/>
            <person name="Hepburn T."/>
            <person name="Howarth C."/>
            <person name="Jen D."/>
            <person name="Larson L."/>
            <person name="Mehta T."/>
            <person name="Neiman D."/>
            <person name="Pearson M."/>
            <person name="Roberts A."/>
            <person name="Saif S."/>
            <person name="Shea T."/>
            <person name="Shenoy N."/>
            <person name="Sisk P."/>
            <person name="Stolte C."/>
            <person name="Sykes S."/>
            <person name="Walk T."/>
            <person name="White J."/>
            <person name="Yandava C."/>
            <person name="Haas B."/>
            <person name="Nusbaum C."/>
            <person name="Birren B."/>
        </authorList>
    </citation>
    <scope>NUCLEOTIDE SEQUENCE</scope>
    <source>
        <strain evidence="6">ATCC 64411</strain>
    </source>
</reference>
<feature type="non-terminal residue" evidence="6">
    <location>
        <position position="539"/>
    </location>
</feature>
<evidence type="ECO:0000259" key="5">
    <source>
        <dbReference type="PROSITE" id="PS52004"/>
    </source>
</evidence>
<dbReference type="PANTHER" id="PTHR43775">
    <property type="entry name" value="FATTY ACID SYNTHASE"/>
    <property type="match status" value="1"/>
</dbReference>
<dbReference type="SUPFAM" id="SSF53901">
    <property type="entry name" value="Thiolase-like"/>
    <property type="match status" value="1"/>
</dbReference>
<dbReference type="PROSITE" id="PS00606">
    <property type="entry name" value="KS3_1"/>
    <property type="match status" value="1"/>
</dbReference>
<dbReference type="PANTHER" id="PTHR43775:SF50">
    <property type="entry name" value="HIGHLY REDUCING POLYKETIDE SYNTHASE SRDA"/>
    <property type="match status" value="1"/>
</dbReference>
<feature type="compositionally biased region" description="Low complexity" evidence="4">
    <location>
        <begin position="19"/>
        <end position="30"/>
    </location>
</feature>
<dbReference type="GO" id="GO:0004315">
    <property type="term" value="F:3-oxoacyl-[acyl-carrier-protein] synthase activity"/>
    <property type="evidence" value="ECO:0007669"/>
    <property type="project" value="InterPro"/>
</dbReference>
<dbReference type="CDD" id="cd00833">
    <property type="entry name" value="PKS"/>
    <property type="match status" value="1"/>
</dbReference>
<dbReference type="EMBL" id="GL876972">
    <property type="protein sequence ID" value="KLU89210.1"/>
    <property type="molecule type" value="Genomic_DNA"/>
</dbReference>